<feature type="domain" description="IstB-like ATP-binding" evidence="1">
    <location>
        <begin position="137"/>
        <end position="215"/>
    </location>
</feature>
<dbReference type="SUPFAM" id="SSF52540">
    <property type="entry name" value="P-loop containing nucleoside triphosphate hydrolases"/>
    <property type="match status" value="1"/>
</dbReference>
<sequence length="344" mass="39817">MKKASLGSPEAVEKFQEFCRQQAQAAREKQPEQAPRVCPLCRGKGYSWKEIEGYRHVVRCACQKERLAREALREAGIPEKFWNATLEDANVNGREPFRPWGGNQRDAVAIKSQTTALQTCRELRDQYLAVFQQNKPIQDVYGLMLFGHSGRGKTRLVSSLLVDLVFSGLYSVRFIEYNELFKMIRFSFNSKEISYQSIFSPLLKAKVLVIDDLGTELGGDLTWALDNIGYIINERYTRNLPTLFTSNHWNSINDGPRGGKHSQSAADKDLFHGNSWEMKKKIERNNADSESARSQKSLDERVNYRLRSRIREMCIEIKVEGFDFRNKLAKNREMLRKRRDFENN</sequence>
<dbReference type="InterPro" id="IPR002611">
    <property type="entry name" value="IstB_ATP-bd"/>
</dbReference>
<dbReference type="GO" id="GO:0005524">
    <property type="term" value="F:ATP binding"/>
    <property type="evidence" value="ECO:0007669"/>
    <property type="project" value="UniProtKB-KW"/>
</dbReference>
<proteinExistence type="predicted"/>
<keyword evidence="2" id="KW-0067">ATP-binding</keyword>
<comment type="caution">
    <text evidence="2">The sequence shown here is derived from an EMBL/GenBank/DDBJ whole genome shotgun (WGS) entry which is preliminary data.</text>
</comment>
<dbReference type="Proteomes" id="UP000664417">
    <property type="component" value="Unassembled WGS sequence"/>
</dbReference>
<keyword evidence="2" id="KW-0547">Nucleotide-binding</keyword>
<dbReference type="Pfam" id="PF01695">
    <property type="entry name" value="IstB_IS21"/>
    <property type="match status" value="1"/>
</dbReference>
<keyword evidence="3" id="KW-1185">Reference proteome</keyword>
<dbReference type="EMBL" id="JAFREP010000013">
    <property type="protein sequence ID" value="MBO1319640.1"/>
    <property type="molecule type" value="Genomic_DNA"/>
</dbReference>
<dbReference type="Gene3D" id="3.40.50.300">
    <property type="entry name" value="P-loop containing nucleotide triphosphate hydrolases"/>
    <property type="match status" value="1"/>
</dbReference>
<evidence type="ECO:0000313" key="3">
    <source>
        <dbReference type="Proteomes" id="UP000664417"/>
    </source>
</evidence>
<dbReference type="AlphaFoldDB" id="A0A8J7QGG8"/>
<evidence type="ECO:0000313" key="2">
    <source>
        <dbReference type="EMBL" id="MBO1319640.1"/>
    </source>
</evidence>
<reference evidence="2" key="1">
    <citation type="submission" date="2021-03" db="EMBL/GenBank/DDBJ databases">
        <authorList>
            <person name="Wang G."/>
        </authorList>
    </citation>
    <scope>NUCLEOTIDE SEQUENCE</scope>
    <source>
        <strain evidence="2">KCTC 12899</strain>
    </source>
</reference>
<dbReference type="InterPro" id="IPR027417">
    <property type="entry name" value="P-loop_NTPase"/>
</dbReference>
<accession>A0A8J7QGG8</accession>
<organism evidence="2 3">
    <name type="scientific">Acanthopleuribacter pedis</name>
    <dbReference type="NCBI Taxonomy" id="442870"/>
    <lineage>
        <taxon>Bacteria</taxon>
        <taxon>Pseudomonadati</taxon>
        <taxon>Acidobacteriota</taxon>
        <taxon>Holophagae</taxon>
        <taxon>Acanthopleuribacterales</taxon>
        <taxon>Acanthopleuribacteraceae</taxon>
        <taxon>Acanthopleuribacter</taxon>
    </lineage>
</organism>
<name>A0A8J7QGG8_9BACT</name>
<dbReference type="RefSeq" id="WP_207859546.1">
    <property type="nucleotide sequence ID" value="NZ_JAFREP010000013.1"/>
</dbReference>
<protein>
    <submittedName>
        <fullName evidence="2">ATP-binding protein</fullName>
    </submittedName>
</protein>
<evidence type="ECO:0000259" key="1">
    <source>
        <dbReference type="Pfam" id="PF01695"/>
    </source>
</evidence>
<gene>
    <name evidence="2" type="ORF">J3U88_14285</name>
</gene>